<feature type="chain" id="PRO_5020382073" description="Ubiquitin-like protease family profile domain-containing protein" evidence="7">
    <location>
        <begin position="30"/>
        <end position="697"/>
    </location>
</feature>
<dbReference type="InterPro" id="IPR044552">
    <property type="entry name" value="GLIP1-5/GLL25"/>
</dbReference>
<dbReference type="Gene3D" id="3.40.50.1110">
    <property type="entry name" value="SGNH hydrolase"/>
    <property type="match status" value="1"/>
</dbReference>
<name>A0A4S4E301_CAMSN</name>
<dbReference type="Pfam" id="PF02902">
    <property type="entry name" value="Peptidase_C48"/>
    <property type="match status" value="1"/>
</dbReference>
<dbReference type="PANTHER" id="PTHR45966:SF12">
    <property type="entry name" value="GDSL ESTERASE_LIPASE 1-LIKE ISOFORM X2"/>
    <property type="match status" value="1"/>
</dbReference>
<evidence type="ECO:0000256" key="4">
    <source>
        <dbReference type="ARBA" id="ARBA00022801"/>
    </source>
</evidence>
<feature type="signal peptide" evidence="7">
    <location>
        <begin position="1"/>
        <end position="29"/>
    </location>
</feature>
<feature type="region of interest" description="Disordered" evidence="6">
    <location>
        <begin position="392"/>
        <end position="423"/>
    </location>
</feature>
<evidence type="ECO:0000313" key="10">
    <source>
        <dbReference type="Proteomes" id="UP000306102"/>
    </source>
</evidence>
<keyword evidence="2" id="KW-0645">Protease</keyword>
<comment type="similarity">
    <text evidence="1">Belongs to the peptidase C48 family.</text>
</comment>
<keyword evidence="10" id="KW-1185">Reference proteome</keyword>
<protein>
    <recommendedName>
        <fullName evidence="8">Ubiquitin-like protease family profile domain-containing protein</fullName>
    </recommendedName>
</protein>
<dbReference type="SUPFAM" id="SSF54001">
    <property type="entry name" value="Cysteine proteinases"/>
    <property type="match status" value="1"/>
</dbReference>
<proteinExistence type="inferred from homology"/>
<evidence type="ECO:0000256" key="7">
    <source>
        <dbReference type="SAM" id="SignalP"/>
    </source>
</evidence>
<evidence type="ECO:0000256" key="6">
    <source>
        <dbReference type="SAM" id="MobiDB-lite"/>
    </source>
</evidence>
<evidence type="ECO:0000256" key="5">
    <source>
        <dbReference type="SAM" id="Coils"/>
    </source>
</evidence>
<evidence type="ECO:0000259" key="8">
    <source>
        <dbReference type="Pfam" id="PF02902"/>
    </source>
</evidence>
<keyword evidence="3 7" id="KW-0732">Signal</keyword>
<keyword evidence="4" id="KW-0378">Hydrolase</keyword>
<dbReference type="PANTHER" id="PTHR45966">
    <property type="entry name" value="GDSL-LIKE LIPASE/ACYLHYDROLASE"/>
    <property type="match status" value="1"/>
</dbReference>
<dbReference type="InterPro" id="IPR003653">
    <property type="entry name" value="Peptidase_C48_C"/>
</dbReference>
<dbReference type="InterPro" id="IPR036514">
    <property type="entry name" value="SGNH_hydro_sf"/>
</dbReference>
<keyword evidence="5" id="KW-0175">Coiled coil</keyword>
<feature type="coiled-coil region" evidence="5">
    <location>
        <begin position="269"/>
        <end position="314"/>
    </location>
</feature>
<reference evidence="9 10" key="1">
    <citation type="journal article" date="2018" name="Proc. Natl. Acad. Sci. U.S.A.">
        <title>Draft genome sequence of Camellia sinensis var. sinensis provides insights into the evolution of the tea genome and tea quality.</title>
        <authorList>
            <person name="Wei C."/>
            <person name="Yang H."/>
            <person name="Wang S."/>
            <person name="Zhao J."/>
            <person name="Liu C."/>
            <person name="Gao L."/>
            <person name="Xia E."/>
            <person name="Lu Y."/>
            <person name="Tai Y."/>
            <person name="She G."/>
            <person name="Sun J."/>
            <person name="Cao H."/>
            <person name="Tong W."/>
            <person name="Gao Q."/>
            <person name="Li Y."/>
            <person name="Deng W."/>
            <person name="Jiang X."/>
            <person name="Wang W."/>
            <person name="Chen Q."/>
            <person name="Zhang S."/>
            <person name="Li H."/>
            <person name="Wu J."/>
            <person name="Wang P."/>
            <person name="Li P."/>
            <person name="Shi C."/>
            <person name="Zheng F."/>
            <person name="Jian J."/>
            <person name="Huang B."/>
            <person name="Shan D."/>
            <person name="Shi M."/>
            <person name="Fang C."/>
            <person name="Yue Y."/>
            <person name="Li F."/>
            <person name="Li D."/>
            <person name="Wei S."/>
            <person name="Han B."/>
            <person name="Jiang C."/>
            <person name="Yin Y."/>
            <person name="Xia T."/>
            <person name="Zhang Z."/>
            <person name="Bennetzen J.L."/>
            <person name="Zhao S."/>
            <person name="Wan X."/>
        </authorList>
    </citation>
    <scope>NUCLEOTIDE SEQUENCE [LARGE SCALE GENOMIC DNA]</scope>
    <source>
        <strain evidence="10">cv. Shuchazao</strain>
        <tissue evidence="9">Leaf</tissue>
    </source>
</reference>
<evidence type="ECO:0000313" key="9">
    <source>
        <dbReference type="EMBL" id="THG10262.1"/>
    </source>
</evidence>
<dbReference type="GO" id="GO:0016298">
    <property type="term" value="F:lipase activity"/>
    <property type="evidence" value="ECO:0007669"/>
    <property type="project" value="TreeGrafter"/>
</dbReference>
<evidence type="ECO:0000256" key="2">
    <source>
        <dbReference type="ARBA" id="ARBA00022670"/>
    </source>
</evidence>
<dbReference type="EMBL" id="SDRB02007967">
    <property type="protein sequence ID" value="THG10262.1"/>
    <property type="molecule type" value="Genomic_DNA"/>
</dbReference>
<gene>
    <name evidence="9" type="ORF">TEA_003664</name>
</gene>
<dbReference type="GO" id="GO:0006508">
    <property type="term" value="P:proteolysis"/>
    <property type="evidence" value="ECO:0007669"/>
    <property type="project" value="UniProtKB-KW"/>
</dbReference>
<feature type="compositionally biased region" description="Basic and acidic residues" evidence="6">
    <location>
        <begin position="405"/>
        <end position="416"/>
    </location>
</feature>
<comment type="caution">
    <text evidence="9">The sequence shown here is derived from an EMBL/GenBank/DDBJ whole genome shotgun (WGS) entry which is preliminary data.</text>
</comment>
<accession>A0A4S4E301</accession>
<dbReference type="AlphaFoldDB" id="A0A4S4E301"/>
<dbReference type="Gene3D" id="3.40.395.10">
    <property type="entry name" value="Adenoviral Proteinase, Chain A"/>
    <property type="match status" value="1"/>
</dbReference>
<feature type="domain" description="Ubiquitin-like protease family profile" evidence="8">
    <location>
        <begin position="539"/>
        <end position="625"/>
    </location>
</feature>
<sequence>MAKIASSSMAKLSIHELSVLIIITSFASSVISTTTESVKPTKKSTLFVFGDSLFDPGNNQYINGSKPGASSYYPYGQTFFNHPTGRLSDGRIIPDFIALFAKLPMLTPYLQSGGWICVLPTVEVSLLQSRSGVVANNFGFSVIHLLMQPYWICERAKIIKPNDKNPIPRFARWNITHLGQQLAKSSLHDLKHIEHETEEGPVHVQRNELSIDNLENDEEETMIKQKVGPATSPGFKHQTPTEKRKAKRKLAYETNIYHVKINEHTFQKLEENVLIIQRLEMEKARIQAENDELKDQLIKLSKQMEEQSKKAKIQMEVKDMEMVLLNERIAMLVESNLYLDSEEEQIAVEVEATTPKTSPLVSSMIKRVKNRETRKEHKDPDFWYMTKRQPKQNKTVDEVEPMVEESAKTRKEEPTQHQHPTKQIDTSYPVFHKLPKKSRMKLTSLWATKTSSYPILQGKEVGSYLYLDDIDKIVKCEELSGNAINEYKEILMIEEQPKPKFSLSSQAGTTYIFTTSCHYLFTTKDEAETNQLLNNMMLEAFKERYLIFPIFNEKHWTLLVLDTENGSWKFYNSMRPSTETDNHLNEANKVRKVIEKYLQHHNPKLIEGNKFHEETEIAMNCPQQVDHSLLPYERLYVCNKDIFPNLTKEECHQIRADIIEALLTNQQTDTQQIVDEAIEAVLEDKEFWDTIHNDNNA</sequence>
<dbReference type="GO" id="GO:0008234">
    <property type="term" value="F:cysteine-type peptidase activity"/>
    <property type="evidence" value="ECO:0007669"/>
    <property type="project" value="InterPro"/>
</dbReference>
<evidence type="ECO:0000256" key="1">
    <source>
        <dbReference type="ARBA" id="ARBA00005234"/>
    </source>
</evidence>
<organism evidence="9 10">
    <name type="scientific">Camellia sinensis var. sinensis</name>
    <name type="common">China tea</name>
    <dbReference type="NCBI Taxonomy" id="542762"/>
    <lineage>
        <taxon>Eukaryota</taxon>
        <taxon>Viridiplantae</taxon>
        <taxon>Streptophyta</taxon>
        <taxon>Embryophyta</taxon>
        <taxon>Tracheophyta</taxon>
        <taxon>Spermatophyta</taxon>
        <taxon>Magnoliopsida</taxon>
        <taxon>eudicotyledons</taxon>
        <taxon>Gunneridae</taxon>
        <taxon>Pentapetalae</taxon>
        <taxon>asterids</taxon>
        <taxon>Ericales</taxon>
        <taxon>Theaceae</taxon>
        <taxon>Camellia</taxon>
    </lineage>
</organism>
<dbReference type="InterPro" id="IPR038765">
    <property type="entry name" value="Papain-like_cys_pep_sf"/>
</dbReference>
<dbReference type="Proteomes" id="UP000306102">
    <property type="component" value="Unassembled WGS sequence"/>
</dbReference>
<evidence type="ECO:0000256" key="3">
    <source>
        <dbReference type="ARBA" id="ARBA00022729"/>
    </source>
</evidence>